<evidence type="ECO:0000256" key="1">
    <source>
        <dbReference type="SAM" id="MobiDB-lite"/>
    </source>
</evidence>
<sequence>MPRPRGGFRLATVVPAVLAGLLAGTLQAAAAPAPPGPEPASSGAASDTPWSGSRGADAPERRPDAAEAGIPEKKRDATLGPGWRTSHDRMWTTTGDARGMHLLVADERSGYAWRTAATLAEPGFDTDAWIGNACVTASGKRAVVVYAPRTFTNKAELFSRGAFAAVVDLTTGDVTKLRRQVSLAYYNPGCGAGEEAVLTQSGGEDKSSTRLLRVNAATGKVTEPVEVTGQLTSAVPAGGGRIVAADTSRIVSVAADGRRSTLAATDAVPFRLTPDQDGGLTFLDRSGDRATARHLTAGQLKSPASRRTASPLGHGKLDAVDVTRSADGRVYLSGTARKGVTGALPKAVRLLDAPPGARVSTTGRAVITSAAWTDGKDSRVTAEAAADPRPVTLGVSLPARGRTMTFVVDPAAVVGSDAGQGVAPTPGLGTGTGAAKKGQATSSLAAAASPSDPVEDERYCSVPRNDPRNQAMQPKPRQVEWAVDQAIMGTLNAKASRPANWKNLGMPAYAPQTLFPKRTLVEGDHVPAQVMLGVTAQESNMWQAARFAVPGVTANPLIGNYYGLEIYNSSSADDWDINWAEADCGYGITQVTDHMRLAGKEKGPSDTAWAYQTQRAVALDYVVNVAAGLQILTDKWNQTRGAGMKINNGDATKIENWFFALWAYNSGFYPQADSSKNGGAWGVGWANNPANPEYPANRASFMDTSYADAAHPQDWPYPEKVIGFAGHPPELLEAPNTPVSAYRPAWWNGDVVTAPLNRANAKPPVNQFCDASNTCEPGKSYTPNAPEVAGAKAGPCAHKNASGQYDLKCWYHQSTTWKSDCSYSCGNELVRFNSTYDEQADGTPYPPNCSTAGLPSGALVIDDLPDGTPSVRPGCTTPTSNQGNFALNFAADSKGLYPSKIDFHQLGAGYGGHFSFAHTRQASAEGGKMKVTGTWTLNKTLSQPARVLVHLPDHGAQTQLAQYDVTTKTGVRSRIVRQPGNGNRWVSIGAFMFDNVPKVTLSSVTSDGTGDDDIAYDAVAFVPITGTYVERSVDAVALFDEDQNLDTSAPASWIGGPLTSRQNLYDWAMDLTGRITSLPSCTAGPTTGCAMPATKSAMTAWRSQVTAAGTDPVNHPDGTSQGTWVGFANPYTDRPTSSTKPTRFDTDDNSYKIRSRTTVSFVKDAAGTVIPGSEYVDYGNRTGNTHLPKFMLDTFSALATDYGIARPDLRYSVKNLNQHDNKSHAADPLATGVLPGRSYAFAGKKPTVVKDDDTPVETGGTCVATLYASGGSIGYRPMLSADAPKQNIDNWQKKADGDSRVPDAVADLASGIWSNFFQTELLSPLVGTAFGQAPPIWQELSLKVCADGSVRKVSGRPYLRSSHMPDQYLYVDGKAMNLDGGAGGAAPVIKGDFQDFSKIPDPNQDYPLWPNPYGPCNFGTDQSGNPWDITAPASAGTDPSPAHFCLDKSIPLDAGYSSY</sequence>
<proteinExistence type="predicted"/>
<name>A0A8D3WP31_STRFA</name>
<evidence type="ECO:0000256" key="2">
    <source>
        <dbReference type="SAM" id="SignalP"/>
    </source>
</evidence>
<organism evidence="4 5">
    <name type="scientific">Streptomyces pratensis (strain ATCC 33331 / IAF-45CD)</name>
    <dbReference type="NCBI Taxonomy" id="591167"/>
    <lineage>
        <taxon>Bacteria</taxon>
        <taxon>Bacillati</taxon>
        <taxon>Actinomycetota</taxon>
        <taxon>Actinomycetes</taxon>
        <taxon>Kitasatosporales</taxon>
        <taxon>Streptomycetaceae</taxon>
        <taxon>Streptomyces</taxon>
    </lineage>
</organism>
<dbReference type="Proteomes" id="UP000002066">
    <property type="component" value="Chromosome"/>
</dbReference>
<dbReference type="EMBL" id="CP002475">
    <property type="protein sequence ID" value="ADW07473.1"/>
    <property type="molecule type" value="Genomic_DNA"/>
</dbReference>
<dbReference type="SUPFAM" id="SSF63829">
    <property type="entry name" value="Calcium-dependent phosphotriesterase"/>
    <property type="match status" value="1"/>
</dbReference>
<keyword evidence="2" id="KW-0732">Signal</keyword>
<feature type="region of interest" description="Disordered" evidence="1">
    <location>
        <begin position="29"/>
        <end position="88"/>
    </location>
</feature>
<feature type="compositionally biased region" description="Low complexity" evidence="1">
    <location>
        <begin position="421"/>
        <end position="451"/>
    </location>
</feature>
<gene>
    <name evidence="4" type="ordered locus">Sfla_6091</name>
</gene>
<evidence type="ECO:0000259" key="3">
    <source>
        <dbReference type="Pfam" id="PF25275"/>
    </source>
</evidence>
<feature type="compositionally biased region" description="Basic and acidic residues" evidence="1">
    <location>
        <begin position="57"/>
        <end position="77"/>
    </location>
</feature>
<feature type="domain" description="Golvesin/Xly CBD-like" evidence="3">
    <location>
        <begin position="924"/>
        <end position="1022"/>
    </location>
</feature>
<feature type="chain" id="PRO_5034720044" description="Golvesin/Xly CBD-like domain-containing protein" evidence="2">
    <location>
        <begin position="31"/>
        <end position="1459"/>
    </location>
</feature>
<feature type="region of interest" description="Disordered" evidence="1">
    <location>
        <begin position="416"/>
        <end position="476"/>
    </location>
</feature>
<accession>A0A8D3WP31</accession>
<feature type="signal peptide" evidence="2">
    <location>
        <begin position="1"/>
        <end position="30"/>
    </location>
</feature>
<evidence type="ECO:0000313" key="4">
    <source>
        <dbReference type="EMBL" id="ADW07473.1"/>
    </source>
</evidence>
<feature type="region of interest" description="Disordered" evidence="1">
    <location>
        <begin position="1128"/>
        <end position="1149"/>
    </location>
</feature>
<dbReference type="KEGG" id="sfa:Sfla_6091"/>
<dbReference type="Pfam" id="PF25275">
    <property type="entry name" value="Golvesin_C"/>
    <property type="match status" value="1"/>
</dbReference>
<dbReference type="InterPro" id="IPR033803">
    <property type="entry name" value="CBD-like_Golvesin-Xly"/>
</dbReference>
<evidence type="ECO:0000313" key="5">
    <source>
        <dbReference type="Proteomes" id="UP000002066"/>
    </source>
</evidence>
<reference evidence="4 5" key="1">
    <citation type="submission" date="2011-01" db="EMBL/GenBank/DDBJ databases">
        <title>Complete sequence of chromosome of Streptomyces flavogriseus ATCC 33331.</title>
        <authorList>
            <consortium name="US DOE Joint Genome Institute"/>
            <person name="Lucas S."/>
            <person name="Copeland A."/>
            <person name="Lapidus A."/>
            <person name="Cheng J.-F."/>
            <person name="Goodwin L."/>
            <person name="Pitluck S."/>
            <person name="Davenport K."/>
            <person name="Detter J.C."/>
            <person name="Han C."/>
            <person name="Tapia R."/>
            <person name="Land M."/>
            <person name="Hauser L."/>
            <person name="Kyrpides N."/>
            <person name="Ivanova N."/>
            <person name="Ovchinnikova G."/>
            <person name="Pagani I."/>
            <person name="Brumm P."/>
            <person name="Mead D."/>
            <person name="Woyke T."/>
        </authorList>
    </citation>
    <scope>NUCLEOTIDE SEQUENCE [LARGE SCALE GENOMIC DNA]</scope>
    <source>
        <strain evidence="5">ATCC 33331 / IAF-45CD</strain>
    </source>
</reference>
<protein>
    <recommendedName>
        <fullName evidence="3">Golvesin/Xly CBD-like domain-containing protein</fullName>
    </recommendedName>
</protein>